<dbReference type="Proteomes" id="UP001522662">
    <property type="component" value="Unassembled WGS sequence"/>
</dbReference>
<evidence type="ECO:0000256" key="2">
    <source>
        <dbReference type="ARBA" id="ARBA00008133"/>
    </source>
</evidence>
<evidence type="ECO:0000256" key="7">
    <source>
        <dbReference type="ARBA" id="ARBA00040167"/>
    </source>
</evidence>
<evidence type="ECO:0000313" key="11">
    <source>
        <dbReference type="EMBL" id="MCJ8239958.1"/>
    </source>
</evidence>
<keyword evidence="5 9" id="KW-0627">Porphyrin biosynthesis</keyword>
<evidence type="ECO:0000256" key="8">
    <source>
        <dbReference type="ARBA" id="ARBA00048617"/>
    </source>
</evidence>
<comment type="pathway">
    <text evidence="1 9">Porphyrin-containing compound metabolism; protoporphyrin-IX biosynthesis; coproporphyrinogen-III from 5-aminolevulinate: step 3/4.</text>
</comment>
<dbReference type="CDD" id="cd06578">
    <property type="entry name" value="HemD"/>
    <property type="match status" value="1"/>
</dbReference>
<keyword evidence="12" id="KW-1185">Reference proteome</keyword>
<dbReference type="EC" id="4.2.1.75" evidence="3 9"/>
<organism evidence="11 12">
    <name type="scientific">Peteryoungia algae</name>
    <dbReference type="NCBI Taxonomy" id="2919917"/>
    <lineage>
        <taxon>Bacteria</taxon>
        <taxon>Pseudomonadati</taxon>
        <taxon>Pseudomonadota</taxon>
        <taxon>Alphaproteobacteria</taxon>
        <taxon>Hyphomicrobiales</taxon>
        <taxon>Rhizobiaceae</taxon>
        <taxon>Peteryoungia</taxon>
    </lineage>
</organism>
<accession>A0ABT0D3G9</accession>
<dbReference type="Gene3D" id="3.40.50.10090">
    <property type="match status" value="2"/>
</dbReference>
<keyword evidence="4 9" id="KW-0456">Lyase</keyword>
<evidence type="ECO:0000259" key="10">
    <source>
        <dbReference type="Pfam" id="PF02602"/>
    </source>
</evidence>
<dbReference type="EMBL" id="JALAYX010000004">
    <property type="protein sequence ID" value="MCJ8239958.1"/>
    <property type="molecule type" value="Genomic_DNA"/>
</dbReference>
<dbReference type="InterPro" id="IPR036108">
    <property type="entry name" value="4pyrrol_syn_uPrphyn_synt_sf"/>
</dbReference>
<gene>
    <name evidence="11" type="ORF">MKJ03_16625</name>
</gene>
<evidence type="ECO:0000313" key="12">
    <source>
        <dbReference type="Proteomes" id="UP001522662"/>
    </source>
</evidence>
<protein>
    <recommendedName>
        <fullName evidence="7 9">Uroporphyrinogen-III synthase</fullName>
        <ecNumber evidence="3 9">4.2.1.75</ecNumber>
    </recommendedName>
</protein>
<comment type="caution">
    <text evidence="11">The sequence shown here is derived from an EMBL/GenBank/DDBJ whole genome shotgun (WGS) entry which is preliminary data.</text>
</comment>
<evidence type="ECO:0000256" key="9">
    <source>
        <dbReference type="RuleBase" id="RU366031"/>
    </source>
</evidence>
<dbReference type="NCBIfam" id="NF006621">
    <property type="entry name" value="PRK09189.1"/>
    <property type="match status" value="1"/>
</dbReference>
<sequence>MRVLVTRPEPAAAKTAAALECLGHEPVFLPLMQATHQLEAFASAPLPGTTVLAVTSAEAMRALVACSKEASRHFLSLPVFAVGHATARAAHEAGFETVSVADGDGLSLAKRLTATCDPKAKILYLTGTPRSSDFEAALADAGCTVEIRECYRMSPVAYQESEIAQRLTPMPEAILVYSSETARRLGELHDRMRSSLEWPRTRFLCLSEKIANALPEEFRRTSQWPMQPREDLLILLL</sequence>
<dbReference type="GO" id="GO:0004852">
    <property type="term" value="F:uroporphyrinogen-III synthase activity"/>
    <property type="evidence" value="ECO:0007669"/>
    <property type="project" value="UniProtKB-EC"/>
</dbReference>
<dbReference type="SUPFAM" id="SSF69618">
    <property type="entry name" value="HemD-like"/>
    <property type="match status" value="1"/>
</dbReference>
<evidence type="ECO:0000256" key="3">
    <source>
        <dbReference type="ARBA" id="ARBA00013109"/>
    </source>
</evidence>
<dbReference type="PANTHER" id="PTHR38042">
    <property type="entry name" value="UROPORPHYRINOGEN-III SYNTHASE, CHLOROPLASTIC"/>
    <property type="match status" value="1"/>
</dbReference>
<evidence type="ECO:0000256" key="5">
    <source>
        <dbReference type="ARBA" id="ARBA00023244"/>
    </source>
</evidence>
<evidence type="ECO:0000256" key="4">
    <source>
        <dbReference type="ARBA" id="ARBA00023239"/>
    </source>
</evidence>
<evidence type="ECO:0000256" key="1">
    <source>
        <dbReference type="ARBA" id="ARBA00004772"/>
    </source>
</evidence>
<dbReference type="Pfam" id="PF02602">
    <property type="entry name" value="HEM4"/>
    <property type="match status" value="1"/>
</dbReference>
<proteinExistence type="inferred from homology"/>
<dbReference type="InterPro" id="IPR039793">
    <property type="entry name" value="UROS/Hem4"/>
</dbReference>
<comment type="catalytic activity">
    <reaction evidence="8 9">
        <text>hydroxymethylbilane = uroporphyrinogen III + H2O</text>
        <dbReference type="Rhea" id="RHEA:18965"/>
        <dbReference type="ChEBI" id="CHEBI:15377"/>
        <dbReference type="ChEBI" id="CHEBI:57308"/>
        <dbReference type="ChEBI" id="CHEBI:57845"/>
        <dbReference type="EC" id="4.2.1.75"/>
    </reaction>
</comment>
<dbReference type="PANTHER" id="PTHR38042:SF1">
    <property type="entry name" value="UROPORPHYRINOGEN-III SYNTHASE, CHLOROPLASTIC"/>
    <property type="match status" value="1"/>
</dbReference>
<reference evidence="11 12" key="1">
    <citation type="submission" date="2022-03" db="EMBL/GenBank/DDBJ databases">
        <title>Rhizobium SSM4.3 sp. nov., isolated from Sediment (Gouqi Island).</title>
        <authorList>
            <person name="Chen G."/>
        </authorList>
    </citation>
    <scope>NUCLEOTIDE SEQUENCE [LARGE SCALE GENOMIC DNA]</scope>
    <source>
        <strain evidence="11 12">SSM4.3</strain>
    </source>
</reference>
<dbReference type="InterPro" id="IPR003754">
    <property type="entry name" value="4pyrrol_synth_uPrphyn_synth"/>
</dbReference>
<name>A0ABT0D3G9_9HYPH</name>
<comment type="function">
    <text evidence="6 9">Catalyzes cyclization of the linear tetrapyrrole, hydroxymethylbilane, to the macrocyclic uroporphyrinogen III.</text>
</comment>
<dbReference type="RefSeq" id="WP_245137379.1">
    <property type="nucleotide sequence ID" value="NZ_CP128477.1"/>
</dbReference>
<feature type="domain" description="Tetrapyrrole biosynthesis uroporphyrinogen III synthase" evidence="10">
    <location>
        <begin position="14"/>
        <end position="217"/>
    </location>
</feature>
<evidence type="ECO:0000256" key="6">
    <source>
        <dbReference type="ARBA" id="ARBA00037589"/>
    </source>
</evidence>
<comment type="similarity">
    <text evidence="2 9">Belongs to the uroporphyrinogen-III synthase family.</text>
</comment>